<dbReference type="Pfam" id="PF19577">
    <property type="entry name" value="DcaP"/>
    <property type="match status" value="1"/>
</dbReference>
<feature type="non-terminal residue" evidence="2">
    <location>
        <position position="305"/>
    </location>
</feature>
<comment type="caution">
    <text evidence="2">The sequence shown here is derived from an EMBL/GenBank/DDBJ whole genome shotgun (WGS) entry which is preliminary data.</text>
</comment>
<name>A0A9X1KZJ5_9BACT</name>
<protein>
    <recommendedName>
        <fullName evidence="4">Porin</fullName>
    </recommendedName>
</protein>
<feature type="signal peptide" evidence="1">
    <location>
        <begin position="1"/>
        <end position="21"/>
    </location>
</feature>
<organism evidence="2 3">
    <name type="scientific">Fulvivirga sedimenti</name>
    <dbReference type="NCBI Taxonomy" id="2879465"/>
    <lineage>
        <taxon>Bacteria</taxon>
        <taxon>Pseudomonadati</taxon>
        <taxon>Bacteroidota</taxon>
        <taxon>Cytophagia</taxon>
        <taxon>Cytophagales</taxon>
        <taxon>Fulvivirgaceae</taxon>
        <taxon>Fulvivirga</taxon>
    </lineage>
</organism>
<dbReference type="EMBL" id="JAIXNE010000007">
    <property type="protein sequence ID" value="MCA6078963.1"/>
    <property type="molecule type" value="Genomic_DNA"/>
</dbReference>
<proteinExistence type="predicted"/>
<keyword evidence="3" id="KW-1185">Reference proteome</keyword>
<feature type="chain" id="PRO_5040993934" description="Porin" evidence="1">
    <location>
        <begin position="22"/>
        <end position="305"/>
    </location>
</feature>
<dbReference type="InterPro" id="IPR045748">
    <property type="entry name" value="DcaP"/>
</dbReference>
<gene>
    <name evidence="2" type="ORF">LDX50_29075</name>
</gene>
<sequence length="305" mass="34159">MKKLLLLTTVLCVCALSTAFAQQWNPGDTLNTAKSDSIRISDFRDNMIDYTGQDLVDAAFPNSWPLFGGKARMAIGGYVKLDYIQDFDGGYDRFQYEIQNAPVAGDGRPAQSGYMNMHARESRFNFDIRSINEAGRPYQIFIELDFYNLDRGAFNQAPRLRHAYGVMGRLLVGRTWGTQSDLFAVPATIDFAAGDALTGTRRAQVRWEDKLGSKFMYALALEMLEYPGIDARDTIGQASQQLPLLTGRITKKTAAGGRLFLGASVFQLRWDGLGAMPNSRALGWGFSFSGREYFGAKKHWFRWMA</sequence>
<dbReference type="RefSeq" id="WP_225699821.1">
    <property type="nucleotide sequence ID" value="NZ_JAIXNE010000007.1"/>
</dbReference>
<evidence type="ECO:0008006" key="4">
    <source>
        <dbReference type="Google" id="ProtNLM"/>
    </source>
</evidence>
<accession>A0A9X1KZJ5</accession>
<reference evidence="2" key="1">
    <citation type="submission" date="2021-09" db="EMBL/GenBank/DDBJ databases">
        <title>Fulvivirga sp. isolated from coastal sediment.</title>
        <authorList>
            <person name="Yu H."/>
        </authorList>
    </citation>
    <scope>NUCLEOTIDE SEQUENCE</scope>
    <source>
        <strain evidence="2">1062</strain>
    </source>
</reference>
<dbReference type="AlphaFoldDB" id="A0A9X1KZJ5"/>
<evidence type="ECO:0000313" key="2">
    <source>
        <dbReference type="EMBL" id="MCA6078963.1"/>
    </source>
</evidence>
<dbReference type="Proteomes" id="UP001139409">
    <property type="component" value="Unassembled WGS sequence"/>
</dbReference>
<keyword evidence="1" id="KW-0732">Signal</keyword>
<evidence type="ECO:0000313" key="3">
    <source>
        <dbReference type="Proteomes" id="UP001139409"/>
    </source>
</evidence>
<evidence type="ECO:0000256" key="1">
    <source>
        <dbReference type="SAM" id="SignalP"/>
    </source>
</evidence>